<proteinExistence type="predicted"/>
<evidence type="ECO:0000313" key="3">
    <source>
        <dbReference type="EMBL" id="EIE27075.1"/>
    </source>
</evidence>
<dbReference type="GeneID" id="17045090"/>
<dbReference type="Proteomes" id="UP000007264">
    <property type="component" value="Unassembled WGS sequence"/>
</dbReference>
<dbReference type="KEGG" id="csl:COCSUDRAFT_45723"/>
<evidence type="ECO:0000256" key="1">
    <source>
        <dbReference type="SAM" id="MobiDB-lite"/>
    </source>
</evidence>
<dbReference type="OrthoDB" id="518222at2759"/>
<dbReference type="RefSeq" id="XP_005651619.1">
    <property type="nucleotide sequence ID" value="XM_005651562.1"/>
</dbReference>
<feature type="compositionally biased region" description="Low complexity" evidence="1">
    <location>
        <begin position="272"/>
        <end position="295"/>
    </location>
</feature>
<sequence>MSEEEGLEATVGSLVAAYESGNVTSDVTETLQQLLPFSRYCSVAICGPDDWLAATSNLLSPGSITTSLWPKSESLAGLAALLSRQLRSFQQIADQRLFDVEHFHSMLGPGALIATPLPGGECPREMSAIGDYTSTAVGALIVDLDLQPATPVDLRMRAHLRTLAGMLAPLIEAPGRAAVEELCAACFPSAALGGSLGAGIPPPKLPVKPRRRRGPTCEDAKKWLDDDEADAPGCAQAVAQNPFLDDATAAFEHPQPVNDAQQTRPNRPFMDLSPISSSLLPSRPAAAATSTAEDAAGSEDEVLSEARGPGEGLSVDVSAAVSGSLSSEDTARASKGLLGRASMSPRLSSIEWPTGDSTGECQLLKHRLAPASISFGEATTSTEQGNYDDVVAAQMAARAEKLASAAQQHPLWLSFRDKDLERNFAAWHSLQLQKLDRAAISFASFIFAYLGFVAPHSLAVHAPVAYSVTAALMLFLLCFAWIANPGRYLARRTLLLKAFVLLYTVFNTQVGFPGVLNAMHGGDGPCTLPFVLRYINAQPLLTSCVVTMARLSIQAPIQAIQLAISLGLPRQVCRACYTSRSHAACLLNMHTQQLLVGFLAPLAIVYIAERRFRANFLSSQAKKLS</sequence>
<feature type="transmembrane region" description="Helical" evidence="2">
    <location>
        <begin position="464"/>
        <end position="482"/>
    </location>
</feature>
<evidence type="ECO:0000313" key="4">
    <source>
        <dbReference type="Proteomes" id="UP000007264"/>
    </source>
</evidence>
<dbReference type="EMBL" id="AGSI01000001">
    <property type="protein sequence ID" value="EIE27075.1"/>
    <property type="molecule type" value="Genomic_DNA"/>
</dbReference>
<keyword evidence="2" id="KW-0812">Transmembrane</keyword>
<keyword evidence="2" id="KW-0472">Membrane</keyword>
<evidence type="ECO:0000256" key="2">
    <source>
        <dbReference type="SAM" id="Phobius"/>
    </source>
</evidence>
<feature type="transmembrane region" description="Helical" evidence="2">
    <location>
        <begin position="494"/>
        <end position="512"/>
    </location>
</feature>
<organism evidence="3 4">
    <name type="scientific">Coccomyxa subellipsoidea (strain C-169)</name>
    <name type="common">Green microalga</name>
    <dbReference type="NCBI Taxonomy" id="574566"/>
    <lineage>
        <taxon>Eukaryota</taxon>
        <taxon>Viridiplantae</taxon>
        <taxon>Chlorophyta</taxon>
        <taxon>core chlorophytes</taxon>
        <taxon>Trebouxiophyceae</taxon>
        <taxon>Trebouxiophyceae incertae sedis</taxon>
        <taxon>Coccomyxaceae</taxon>
        <taxon>Coccomyxa</taxon>
        <taxon>Coccomyxa subellipsoidea</taxon>
    </lineage>
</organism>
<protein>
    <submittedName>
        <fullName evidence="3">Uncharacterized protein</fullName>
    </submittedName>
</protein>
<gene>
    <name evidence="3" type="ORF">COCSUDRAFT_45723</name>
</gene>
<comment type="caution">
    <text evidence="3">The sequence shown here is derived from an EMBL/GenBank/DDBJ whole genome shotgun (WGS) entry which is preliminary data.</text>
</comment>
<dbReference type="AlphaFoldDB" id="I0Z8V6"/>
<accession>I0Z8V6</accession>
<feature type="region of interest" description="Disordered" evidence="1">
    <location>
        <begin position="257"/>
        <end position="314"/>
    </location>
</feature>
<keyword evidence="4" id="KW-1185">Reference proteome</keyword>
<reference evidence="3 4" key="1">
    <citation type="journal article" date="2012" name="Genome Biol.">
        <title>The genome of the polar eukaryotic microalga coccomyxa subellipsoidea reveals traits of cold adaptation.</title>
        <authorList>
            <person name="Blanc G."/>
            <person name="Agarkova I."/>
            <person name="Grimwood J."/>
            <person name="Kuo A."/>
            <person name="Brueggeman A."/>
            <person name="Dunigan D."/>
            <person name="Gurnon J."/>
            <person name="Ladunga I."/>
            <person name="Lindquist E."/>
            <person name="Lucas S."/>
            <person name="Pangilinan J."/>
            <person name="Proschold T."/>
            <person name="Salamov A."/>
            <person name="Schmutz J."/>
            <person name="Weeks D."/>
            <person name="Yamada T."/>
            <person name="Claverie J.M."/>
            <person name="Grigoriev I."/>
            <person name="Van Etten J."/>
            <person name="Lomsadze A."/>
            <person name="Borodovsky M."/>
        </authorList>
    </citation>
    <scope>NUCLEOTIDE SEQUENCE [LARGE SCALE GENOMIC DNA]</scope>
    <source>
        <strain evidence="3 4">C-169</strain>
    </source>
</reference>
<feature type="transmembrane region" description="Helical" evidence="2">
    <location>
        <begin position="590"/>
        <end position="608"/>
    </location>
</feature>
<name>I0Z8V6_COCSC</name>
<keyword evidence="2" id="KW-1133">Transmembrane helix</keyword>